<dbReference type="SUPFAM" id="SSF48452">
    <property type="entry name" value="TPR-like"/>
    <property type="match status" value="1"/>
</dbReference>
<keyword evidence="1" id="KW-0802">TPR repeat</keyword>
<dbReference type="InterPro" id="IPR019734">
    <property type="entry name" value="TPR_rpt"/>
</dbReference>
<reference evidence="3 4" key="1">
    <citation type="submission" date="2018-08" db="EMBL/GenBank/DDBJ databases">
        <title>Genomic Encyclopedia of Type Strains, Phase III (KMG-III): the genomes of soil and plant-associated and newly described type strains.</title>
        <authorList>
            <person name="Whitman W."/>
        </authorList>
    </citation>
    <scope>NUCLEOTIDE SEQUENCE [LARGE SCALE GENOMIC DNA]</scope>
    <source>
        <strain evidence="3 4">CGMCC 1.10966</strain>
    </source>
</reference>
<evidence type="ECO:0000313" key="3">
    <source>
        <dbReference type="EMBL" id="REE94316.1"/>
    </source>
</evidence>
<feature type="compositionally biased region" description="Low complexity" evidence="2">
    <location>
        <begin position="63"/>
        <end position="86"/>
    </location>
</feature>
<evidence type="ECO:0000256" key="1">
    <source>
        <dbReference type="PROSITE-ProRule" id="PRU00339"/>
    </source>
</evidence>
<name>A0A3D9SEH9_9BACL</name>
<dbReference type="SMART" id="SM00028">
    <property type="entry name" value="TPR"/>
    <property type="match status" value="3"/>
</dbReference>
<keyword evidence="4" id="KW-1185">Reference proteome</keyword>
<proteinExistence type="predicted"/>
<dbReference type="Gene3D" id="1.25.40.10">
    <property type="entry name" value="Tetratricopeptide repeat domain"/>
    <property type="match status" value="1"/>
</dbReference>
<dbReference type="EMBL" id="QTTN01000001">
    <property type="protein sequence ID" value="REE94316.1"/>
    <property type="molecule type" value="Genomic_DNA"/>
</dbReference>
<dbReference type="AlphaFoldDB" id="A0A3D9SEH9"/>
<evidence type="ECO:0000313" key="4">
    <source>
        <dbReference type="Proteomes" id="UP000256304"/>
    </source>
</evidence>
<organism evidence="3 4">
    <name type="scientific">Paenibacillus taihuensis</name>
    <dbReference type="NCBI Taxonomy" id="1156355"/>
    <lineage>
        <taxon>Bacteria</taxon>
        <taxon>Bacillati</taxon>
        <taxon>Bacillota</taxon>
        <taxon>Bacilli</taxon>
        <taxon>Bacillales</taxon>
        <taxon>Paenibacillaceae</taxon>
        <taxon>Paenibacillus</taxon>
    </lineage>
</organism>
<evidence type="ECO:0000256" key="2">
    <source>
        <dbReference type="SAM" id="MobiDB-lite"/>
    </source>
</evidence>
<dbReference type="Proteomes" id="UP000256304">
    <property type="component" value="Unassembled WGS sequence"/>
</dbReference>
<feature type="compositionally biased region" description="Low complexity" evidence="2">
    <location>
        <begin position="125"/>
        <end position="139"/>
    </location>
</feature>
<protein>
    <submittedName>
        <fullName evidence="3">Uncharacterized protein</fullName>
    </submittedName>
</protein>
<feature type="region of interest" description="Disordered" evidence="2">
    <location>
        <begin position="63"/>
        <end position="139"/>
    </location>
</feature>
<comment type="caution">
    <text evidence="3">The sequence shown here is derived from an EMBL/GenBank/DDBJ whole genome shotgun (WGS) entry which is preliminary data.</text>
</comment>
<sequence>MFKHVFATMQELLQDIIIHYPNANDTQRKQMDEQLATLKQFSDNFIEQWLQFEEKMADFRDMQQVVQSQQAQSQSQAPAQSQGQSPLHGVKKDAAIPPPMPGYPKIISQPPAGTMRRQASSMKQAHVSPAPPLASSVSGSEAGFDEAAIDLCQAMSKGQGYFKLFMFREASNHFAEAVRIAPDDNRARLFLGMTYMHLQEWHEAQRHFQLLVEVTEHPKWKALGLNALGCIQAVRMNLEQATRYFEKAHEADPDFTDPLSNMKSCEQHSGHLSLYFGSGQL</sequence>
<feature type="repeat" description="TPR" evidence="1">
    <location>
        <begin position="222"/>
        <end position="255"/>
    </location>
</feature>
<dbReference type="InterPro" id="IPR011990">
    <property type="entry name" value="TPR-like_helical_dom_sf"/>
</dbReference>
<accession>A0A3D9SEH9</accession>
<dbReference type="PROSITE" id="PS50005">
    <property type="entry name" value="TPR"/>
    <property type="match status" value="1"/>
</dbReference>
<dbReference type="RefSeq" id="WP_116187058.1">
    <property type="nucleotide sequence ID" value="NZ_QTTN01000001.1"/>
</dbReference>
<gene>
    <name evidence="3" type="ORF">A8990_101108</name>
</gene>
<dbReference type="OrthoDB" id="2370959at2"/>